<comment type="catalytic activity">
    <reaction evidence="11">
        <text>L-seryl-[protein] + ATP = O-phospho-L-seryl-[protein] + ADP + H(+)</text>
        <dbReference type="Rhea" id="RHEA:17989"/>
        <dbReference type="Rhea" id="RHEA-COMP:9863"/>
        <dbReference type="Rhea" id="RHEA-COMP:11604"/>
        <dbReference type="ChEBI" id="CHEBI:15378"/>
        <dbReference type="ChEBI" id="CHEBI:29999"/>
        <dbReference type="ChEBI" id="CHEBI:30616"/>
        <dbReference type="ChEBI" id="CHEBI:83421"/>
        <dbReference type="ChEBI" id="CHEBI:456216"/>
        <dbReference type="EC" id="2.7.11.1"/>
    </reaction>
</comment>
<comment type="caution">
    <text evidence="13">The sequence shown here is derived from an EMBL/GenBank/DDBJ whole genome shotgun (WGS) entry which is preliminary data.</text>
</comment>
<reference evidence="13 14" key="1">
    <citation type="journal article" date="2018" name="Nat. Genet.">
        <title>The Rosa genome provides new insights in the design of modern roses.</title>
        <authorList>
            <person name="Bendahmane M."/>
        </authorList>
    </citation>
    <scope>NUCLEOTIDE SEQUENCE [LARGE SCALE GENOMIC DNA]</scope>
    <source>
        <strain evidence="14">cv. Old Blush</strain>
    </source>
</reference>
<evidence type="ECO:0000313" key="14">
    <source>
        <dbReference type="Proteomes" id="UP000238479"/>
    </source>
</evidence>
<evidence type="ECO:0000256" key="5">
    <source>
        <dbReference type="ARBA" id="ARBA00022723"/>
    </source>
</evidence>
<dbReference type="SUPFAM" id="SSF56112">
    <property type="entry name" value="Protein kinase-like (PK-like)"/>
    <property type="match status" value="1"/>
</dbReference>
<feature type="domain" description="RIO kinase" evidence="12">
    <location>
        <begin position="139"/>
        <end position="365"/>
    </location>
</feature>
<keyword evidence="8" id="KW-0067">ATP-binding</keyword>
<dbReference type="GO" id="GO:0005524">
    <property type="term" value="F:ATP binding"/>
    <property type="evidence" value="ECO:0007669"/>
    <property type="project" value="UniProtKB-KW"/>
</dbReference>
<dbReference type="STRING" id="74649.A0A2P6QIC9"/>
<evidence type="ECO:0000256" key="10">
    <source>
        <dbReference type="ARBA" id="ARBA00047899"/>
    </source>
</evidence>
<evidence type="ECO:0000256" key="2">
    <source>
        <dbReference type="ARBA" id="ARBA00012513"/>
    </source>
</evidence>
<dbReference type="InterPro" id="IPR011009">
    <property type="entry name" value="Kinase-like_dom_sf"/>
</dbReference>
<dbReference type="Gene3D" id="3.30.200.20">
    <property type="entry name" value="Phosphorylase Kinase, domain 1"/>
    <property type="match status" value="1"/>
</dbReference>
<keyword evidence="4 13" id="KW-0808">Transferase</keyword>
<dbReference type="GO" id="GO:0106310">
    <property type="term" value="F:protein serine kinase activity"/>
    <property type="evidence" value="ECO:0007669"/>
    <property type="project" value="RHEA"/>
</dbReference>
<dbReference type="GO" id="GO:0046872">
    <property type="term" value="F:metal ion binding"/>
    <property type="evidence" value="ECO:0007669"/>
    <property type="project" value="UniProtKB-KW"/>
</dbReference>
<protein>
    <recommendedName>
        <fullName evidence="2">non-specific serine/threonine protein kinase</fullName>
        <ecNumber evidence="2">2.7.11.1</ecNumber>
    </recommendedName>
</protein>
<dbReference type="AlphaFoldDB" id="A0A2P6QIC9"/>
<dbReference type="Gramene" id="PRQ33935">
    <property type="protein sequence ID" value="PRQ33935"/>
    <property type="gene ID" value="RchiOBHm_Chr5g0063241"/>
</dbReference>
<evidence type="ECO:0000256" key="6">
    <source>
        <dbReference type="ARBA" id="ARBA00022741"/>
    </source>
</evidence>
<evidence type="ECO:0000256" key="4">
    <source>
        <dbReference type="ARBA" id="ARBA00022679"/>
    </source>
</evidence>
<comment type="catalytic activity">
    <reaction evidence="10">
        <text>L-threonyl-[protein] + ATP = O-phospho-L-threonyl-[protein] + ADP + H(+)</text>
        <dbReference type="Rhea" id="RHEA:46608"/>
        <dbReference type="Rhea" id="RHEA-COMP:11060"/>
        <dbReference type="Rhea" id="RHEA-COMP:11605"/>
        <dbReference type="ChEBI" id="CHEBI:15378"/>
        <dbReference type="ChEBI" id="CHEBI:30013"/>
        <dbReference type="ChEBI" id="CHEBI:30616"/>
        <dbReference type="ChEBI" id="CHEBI:61977"/>
        <dbReference type="ChEBI" id="CHEBI:456216"/>
        <dbReference type="EC" id="2.7.11.1"/>
    </reaction>
</comment>
<dbReference type="Gene3D" id="1.10.510.10">
    <property type="entry name" value="Transferase(Phosphotransferase) domain 1"/>
    <property type="match status" value="1"/>
</dbReference>
<dbReference type="SMART" id="SM00090">
    <property type="entry name" value="RIO"/>
    <property type="match status" value="1"/>
</dbReference>
<evidence type="ECO:0000256" key="8">
    <source>
        <dbReference type="ARBA" id="ARBA00022840"/>
    </source>
</evidence>
<dbReference type="PANTHER" id="PTHR45723">
    <property type="entry name" value="SERINE/THREONINE-PROTEIN KINASE RIO1"/>
    <property type="match status" value="1"/>
</dbReference>
<sequence length="425" mass="48638">MPAAIVDERLGHEETEVYEDKDKLSWTSASDMSQDAYDNLDNDQVLKGCFPINSRRPNAHEGLHSLPTSTLQPLSNRLQKFDARIRAGPLEEWEGRWNMDMSNSVNTSIREFVREGAIGRTKTYRIVPQLKRWRNIYGILFPYAIDPKTRMLLIKVFKAGPDNKINGCIATAKKYLLHYPCLTPSSILLIVTAAIFASLASANVYHTTKSDDEELAIKVYKTSVLDFKYVQGDRRYRKGYCKHNPREMVKVWVEKEKRNLDRMVKNGIRCPTAIDIKDHVLVMEFIGKTGWPAPRLRDAALSLDKLRKGYREDHLYIIDVSQAVEPDHVLVNEFLCRDCVHVSDFFKKKGVAVMTIRELFDFIVDPCIADEAVDTHLDEVQQKVMVRRVISAEHVKNVEADVIRITSGEETADIEDPRRSLEGGE</sequence>
<dbReference type="InterPro" id="IPR018934">
    <property type="entry name" value="RIO_dom"/>
</dbReference>
<keyword evidence="3 13" id="KW-0723">Serine/threonine-protein kinase</keyword>
<gene>
    <name evidence="13" type="ORF">RchiOBHm_Chr5g0063241</name>
</gene>
<accession>A0A2P6QIC9</accession>
<evidence type="ECO:0000256" key="1">
    <source>
        <dbReference type="ARBA" id="ARBA00009196"/>
    </source>
</evidence>
<keyword evidence="5" id="KW-0479">Metal-binding</keyword>
<evidence type="ECO:0000256" key="9">
    <source>
        <dbReference type="ARBA" id="ARBA00022842"/>
    </source>
</evidence>
<dbReference type="Pfam" id="PF01163">
    <property type="entry name" value="RIO1"/>
    <property type="match status" value="2"/>
</dbReference>
<keyword evidence="14" id="KW-1185">Reference proteome</keyword>
<organism evidence="13 14">
    <name type="scientific">Rosa chinensis</name>
    <name type="common">China rose</name>
    <dbReference type="NCBI Taxonomy" id="74649"/>
    <lineage>
        <taxon>Eukaryota</taxon>
        <taxon>Viridiplantae</taxon>
        <taxon>Streptophyta</taxon>
        <taxon>Embryophyta</taxon>
        <taxon>Tracheophyta</taxon>
        <taxon>Spermatophyta</taxon>
        <taxon>Magnoliopsida</taxon>
        <taxon>eudicotyledons</taxon>
        <taxon>Gunneridae</taxon>
        <taxon>Pentapetalae</taxon>
        <taxon>rosids</taxon>
        <taxon>fabids</taxon>
        <taxon>Rosales</taxon>
        <taxon>Rosaceae</taxon>
        <taxon>Rosoideae</taxon>
        <taxon>Rosoideae incertae sedis</taxon>
        <taxon>Rosa</taxon>
    </lineage>
</organism>
<keyword evidence="9" id="KW-0460">Magnesium</keyword>
<dbReference type="InterPro" id="IPR051272">
    <property type="entry name" value="RIO-type_Ser/Thr_kinase"/>
</dbReference>
<dbReference type="EC" id="2.7.11.1" evidence="2"/>
<dbReference type="InterPro" id="IPR000687">
    <property type="entry name" value="RIO_kinase"/>
</dbReference>
<evidence type="ECO:0000313" key="13">
    <source>
        <dbReference type="EMBL" id="PRQ33935.1"/>
    </source>
</evidence>
<evidence type="ECO:0000256" key="3">
    <source>
        <dbReference type="ARBA" id="ARBA00022527"/>
    </source>
</evidence>
<evidence type="ECO:0000259" key="12">
    <source>
        <dbReference type="SMART" id="SM00090"/>
    </source>
</evidence>
<comment type="similarity">
    <text evidence="1">Belongs to the protein kinase superfamily. RIO-type Ser/Thr kinase family.</text>
</comment>
<dbReference type="Proteomes" id="UP000238479">
    <property type="component" value="Chromosome 5"/>
</dbReference>
<evidence type="ECO:0000256" key="7">
    <source>
        <dbReference type="ARBA" id="ARBA00022777"/>
    </source>
</evidence>
<keyword evidence="6" id="KW-0547">Nucleotide-binding</keyword>
<keyword evidence="7 13" id="KW-0418">Kinase</keyword>
<name>A0A2P6QIC9_ROSCH</name>
<dbReference type="EMBL" id="PDCK01000043">
    <property type="protein sequence ID" value="PRQ33935.1"/>
    <property type="molecule type" value="Genomic_DNA"/>
</dbReference>
<proteinExistence type="inferred from homology"/>
<dbReference type="GO" id="GO:0004674">
    <property type="term" value="F:protein serine/threonine kinase activity"/>
    <property type="evidence" value="ECO:0007669"/>
    <property type="project" value="UniProtKB-KW"/>
</dbReference>
<evidence type="ECO:0000256" key="11">
    <source>
        <dbReference type="ARBA" id="ARBA00048679"/>
    </source>
</evidence>